<dbReference type="AlphaFoldDB" id="A0A165GS51"/>
<dbReference type="STRING" id="1328760.A0A165GS51"/>
<gene>
    <name evidence="4" type="ORF">L228DRAFT_282635</name>
</gene>
<feature type="compositionally biased region" description="Polar residues" evidence="2">
    <location>
        <begin position="228"/>
        <end position="240"/>
    </location>
</feature>
<feature type="compositionally biased region" description="Low complexity" evidence="2">
    <location>
        <begin position="339"/>
        <end position="364"/>
    </location>
</feature>
<dbReference type="OrthoDB" id="5396420at2759"/>
<feature type="compositionally biased region" description="Basic and acidic residues" evidence="2">
    <location>
        <begin position="455"/>
        <end position="467"/>
    </location>
</feature>
<dbReference type="InterPro" id="IPR013094">
    <property type="entry name" value="AB_hydrolase_3"/>
</dbReference>
<proteinExistence type="predicted"/>
<evidence type="ECO:0000313" key="5">
    <source>
        <dbReference type="Proteomes" id="UP000076632"/>
    </source>
</evidence>
<feature type="compositionally biased region" description="Low complexity" evidence="2">
    <location>
        <begin position="105"/>
        <end position="115"/>
    </location>
</feature>
<dbReference type="InterPro" id="IPR029058">
    <property type="entry name" value="AB_hydrolase_fold"/>
</dbReference>
<dbReference type="Gene3D" id="3.40.50.1820">
    <property type="entry name" value="alpha/beta hydrolase"/>
    <property type="match status" value="1"/>
</dbReference>
<dbReference type="InParanoid" id="A0A165GS51"/>
<dbReference type="Pfam" id="PF07859">
    <property type="entry name" value="Abhydrolase_3"/>
    <property type="match status" value="1"/>
</dbReference>
<evidence type="ECO:0000313" key="4">
    <source>
        <dbReference type="EMBL" id="KZF22525.1"/>
    </source>
</evidence>
<keyword evidence="5" id="KW-1185">Reference proteome</keyword>
<feature type="region of interest" description="Disordered" evidence="2">
    <location>
        <begin position="92"/>
        <end position="115"/>
    </location>
</feature>
<dbReference type="GeneID" id="28901165"/>
<reference evidence="4 5" key="1">
    <citation type="journal article" date="2016" name="Fungal Biol.">
        <title>The genome of Xylona heveae provides a window into fungal endophytism.</title>
        <authorList>
            <person name="Gazis R."/>
            <person name="Kuo A."/>
            <person name="Riley R."/>
            <person name="LaButti K."/>
            <person name="Lipzen A."/>
            <person name="Lin J."/>
            <person name="Amirebrahimi M."/>
            <person name="Hesse C.N."/>
            <person name="Spatafora J.W."/>
            <person name="Henrissat B."/>
            <person name="Hainaut M."/>
            <person name="Grigoriev I.V."/>
            <person name="Hibbett D.S."/>
        </authorList>
    </citation>
    <scope>NUCLEOTIDE SEQUENCE [LARGE SCALE GENOMIC DNA]</scope>
    <source>
        <strain evidence="4 5">TC161</strain>
    </source>
</reference>
<sequence length="553" mass="60630">MPSWLSPSSLARVLCLRSSLPRVSRQWLRPRQYSTLIEPSSRVEQVEIECRSSGHITLDIFHPETKPNASNSKPRSPIIYLPSGFDHVYKDPRSDAHSPSQIDGISSFSSPTTSSINSAKDDAIISALSSGSGLPVIRLNYRTLHYPLPIHDVLTGYDWVVDNLCESRTPIGVCGQLLGGSLAAMLAVTECQMGRTRISAAAVGNPIVDWPGLLYAASLSSSYTAAAQDNNSAESPTSSPDLRPDLSAESQASSAHHLRRPVRSRIASTSWHKYNQTSQPTASEVLNLRRFYFAHQDAYFDPFVSPALFFRTPGIDLLDPEHQAEIEADAEAEADSHLTNPTSPSSDTSSPDTRISSSSSSSSPSHPPNPDTNSHIQGYHGVISNLTKRRKSPRKYPPPGLSLQLPQLRISLGAQNVLRDQGIEFAQLVRRALVTQERMSRDIGAVHFREVEHENEYHHERGSHGYDDTTLETSDAQQLGEQVKEAREALLKSRAEEIVKVQELTGSGVWGYGWDSSDVGRHAGVNGSRRDGEGVGGEEDIRRVGTWFGQVLS</sequence>
<evidence type="ECO:0000259" key="3">
    <source>
        <dbReference type="Pfam" id="PF07859"/>
    </source>
</evidence>
<protein>
    <recommendedName>
        <fullName evidence="3">Alpha/beta hydrolase fold-3 domain-containing protein</fullName>
    </recommendedName>
</protein>
<dbReference type="PANTHER" id="PTHR48081">
    <property type="entry name" value="AB HYDROLASE SUPERFAMILY PROTEIN C4A8.06C"/>
    <property type="match status" value="1"/>
</dbReference>
<evidence type="ECO:0000256" key="1">
    <source>
        <dbReference type="ARBA" id="ARBA00022801"/>
    </source>
</evidence>
<dbReference type="SUPFAM" id="SSF53474">
    <property type="entry name" value="alpha/beta-Hydrolases"/>
    <property type="match status" value="1"/>
</dbReference>
<feature type="region of interest" description="Disordered" evidence="2">
    <location>
        <begin position="455"/>
        <end position="475"/>
    </location>
</feature>
<dbReference type="InterPro" id="IPR050300">
    <property type="entry name" value="GDXG_lipolytic_enzyme"/>
</dbReference>
<feature type="region of interest" description="Disordered" evidence="2">
    <location>
        <begin position="329"/>
        <end position="378"/>
    </location>
</feature>
<keyword evidence="1" id="KW-0378">Hydrolase</keyword>
<evidence type="ECO:0000256" key="2">
    <source>
        <dbReference type="SAM" id="MobiDB-lite"/>
    </source>
</evidence>
<organism evidence="4 5">
    <name type="scientific">Xylona heveae (strain CBS 132557 / TC161)</name>
    <dbReference type="NCBI Taxonomy" id="1328760"/>
    <lineage>
        <taxon>Eukaryota</taxon>
        <taxon>Fungi</taxon>
        <taxon>Dikarya</taxon>
        <taxon>Ascomycota</taxon>
        <taxon>Pezizomycotina</taxon>
        <taxon>Xylonomycetes</taxon>
        <taxon>Xylonales</taxon>
        <taxon>Xylonaceae</taxon>
        <taxon>Xylona</taxon>
    </lineage>
</organism>
<feature type="domain" description="Alpha/beta hydrolase fold-3" evidence="3">
    <location>
        <begin position="117"/>
        <end position="224"/>
    </location>
</feature>
<accession>A0A165GS51</accession>
<dbReference type="EMBL" id="KV407458">
    <property type="protein sequence ID" value="KZF22525.1"/>
    <property type="molecule type" value="Genomic_DNA"/>
</dbReference>
<name>A0A165GS51_XYLHT</name>
<feature type="region of interest" description="Disordered" evidence="2">
    <location>
        <begin position="227"/>
        <end position="261"/>
    </location>
</feature>
<dbReference type="GO" id="GO:0016787">
    <property type="term" value="F:hydrolase activity"/>
    <property type="evidence" value="ECO:0007669"/>
    <property type="project" value="UniProtKB-KW"/>
</dbReference>
<dbReference type="Proteomes" id="UP000076632">
    <property type="component" value="Unassembled WGS sequence"/>
</dbReference>
<dbReference type="RefSeq" id="XP_018188080.1">
    <property type="nucleotide sequence ID" value="XM_018336028.1"/>
</dbReference>